<proteinExistence type="predicted"/>
<keyword evidence="3" id="KW-1185">Reference proteome</keyword>
<feature type="region of interest" description="Disordered" evidence="1">
    <location>
        <begin position="111"/>
        <end position="140"/>
    </location>
</feature>
<organism evidence="2 3">
    <name type="scientific">Streptomyces monticola</name>
    <dbReference type="NCBI Taxonomy" id="2666263"/>
    <lineage>
        <taxon>Bacteria</taxon>
        <taxon>Bacillati</taxon>
        <taxon>Actinomycetota</taxon>
        <taxon>Actinomycetes</taxon>
        <taxon>Kitasatosporales</taxon>
        <taxon>Streptomycetaceae</taxon>
        <taxon>Streptomyces</taxon>
    </lineage>
</organism>
<evidence type="ECO:0000313" key="2">
    <source>
        <dbReference type="EMBL" id="MFC7303195.1"/>
    </source>
</evidence>
<dbReference type="Proteomes" id="UP001596523">
    <property type="component" value="Unassembled WGS sequence"/>
</dbReference>
<accession>A0ABW2JB25</accession>
<dbReference type="RefSeq" id="WP_381826095.1">
    <property type="nucleotide sequence ID" value="NZ_JBHTCF010000001.1"/>
</dbReference>
<reference evidence="3" key="1">
    <citation type="journal article" date="2019" name="Int. J. Syst. Evol. Microbiol.">
        <title>The Global Catalogue of Microorganisms (GCM) 10K type strain sequencing project: providing services to taxonomists for standard genome sequencing and annotation.</title>
        <authorList>
            <consortium name="The Broad Institute Genomics Platform"/>
            <consortium name="The Broad Institute Genome Sequencing Center for Infectious Disease"/>
            <person name="Wu L."/>
            <person name="Ma J."/>
        </authorList>
    </citation>
    <scope>NUCLEOTIDE SEQUENCE [LARGE SCALE GENOMIC DNA]</scope>
    <source>
        <strain evidence="3">SYNS20</strain>
    </source>
</reference>
<dbReference type="EMBL" id="JBHTCF010000001">
    <property type="protein sequence ID" value="MFC7303195.1"/>
    <property type="molecule type" value="Genomic_DNA"/>
</dbReference>
<evidence type="ECO:0000313" key="3">
    <source>
        <dbReference type="Proteomes" id="UP001596523"/>
    </source>
</evidence>
<gene>
    <name evidence="2" type="ORF">ACFQVC_03055</name>
</gene>
<evidence type="ECO:0000256" key="1">
    <source>
        <dbReference type="SAM" id="MobiDB-lite"/>
    </source>
</evidence>
<comment type="caution">
    <text evidence="2">The sequence shown here is derived from an EMBL/GenBank/DDBJ whole genome shotgun (WGS) entry which is preliminary data.</text>
</comment>
<protein>
    <recommendedName>
        <fullName evidence="4">AG2 protein</fullName>
    </recommendedName>
</protein>
<name>A0ABW2JB25_9ACTN</name>
<feature type="compositionally biased region" description="Basic and acidic residues" evidence="1">
    <location>
        <begin position="118"/>
        <end position="129"/>
    </location>
</feature>
<sequence>MPSVQELLNLRLGKLNSAVTDWQQMVGKLEKLADGGGDGGASAAELLRRTKAANWKGVNATVSREFTVKTADQFQDILSQARSVHAILSGAHTKLEKNKQDLKDAITRAKGKGLHMSPDGRVEPLERRQGPALRKPTQQDVDTAAAEIKAVLEAAAETDATAATALRFHARDKHDFGSTGFKSFDAAEQTIKDSNSFVKLAGKDPSELSNKELTQLNTLMKRNAGDLIFADRVATGVGPEGTLKFWANAVDLDKWLERGTHAPGEKEQRMKLLGTLEKQLGGTLGTATRLDTDAMDSWKGRVVALGDDLVRGTGASGSVYGFQAMSNLLRHGKYEGGFLNSYGNALVAYEKKHTGDVKDPGPGGRSRENVLPWDKLPSYAKPGQLHYGSEGDAGTDPMTGFMQALSNNPDASTDFFNADKPQDNAKWVLKDRPVFNDAVVGDGFGASAEDYKGPRAVYEATGDALTAAATGIDPSDKTAKAVEHTAGHREVLDNSLKYLSQRKEDFPAELRDDMAKILVNYGDEVHHTASAQSDDRDDPRQLDRRQLLDVSRQISRDQDAYGLLHDGINREIVRDIHQGEPDDPKETLLRGGRTLGFLEEARYQALADHVAAEKQDAAWKQNWSYHGAGTVTSLIPYVGPAAGALDRELYLISYQWRLDEEARITAENQQQNGETFTVRENQLREIAKIWHARNPDGPEDVYNITEQLTASAANGNATAQGLPGRQPAH</sequence>
<evidence type="ECO:0008006" key="4">
    <source>
        <dbReference type="Google" id="ProtNLM"/>
    </source>
</evidence>